<dbReference type="AlphaFoldDB" id="A0A6G1IEH2"/>
<evidence type="ECO:0000256" key="1">
    <source>
        <dbReference type="SAM" id="MobiDB-lite"/>
    </source>
</evidence>
<sequence>MTKPKTRTISGPFDARHVGGVSIPGVTIPIAGIQRSSTTSGLEPDETPSHTFVANGNVEVPRRSNTIASSLSRPSLRLKTSMSILRGRSSSNSPDTYRRKDRVQTSDPQGSSLQKGMPVQSLRKKPSTSRLWGRTHHDTPAKTVPPKSNEPERAAAPPPPPPPPPAAPVETSILTLSRKPSTLRTSSQSIAKPSEQYKSPYAYNPTPPSPPPPLPTKEQPPVRPKRADSGTAIDFNDTPAQERPLGFREILAVSSFEERMALYKKTREYWANADHGLEEWVGRAAVRRPVVSRT</sequence>
<feature type="compositionally biased region" description="Pro residues" evidence="1">
    <location>
        <begin position="205"/>
        <end position="215"/>
    </location>
</feature>
<accession>A0A6G1IEH2</accession>
<dbReference type="Proteomes" id="UP000799291">
    <property type="component" value="Unassembled WGS sequence"/>
</dbReference>
<dbReference type="EMBL" id="MU005632">
    <property type="protein sequence ID" value="KAF2676612.1"/>
    <property type="molecule type" value="Genomic_DNA"/>
</dbReference>
<evidence type="ECO:0000313" key="2">
    <source>
        <dbReference type="EMBL" id="KAF2676612.1"/>
    </source>
</evidence>
<protein>
    <submittedName>
        <fullName evidence="2">Uncharacterized protein</fullName>
    </submittedName>
</protein>
<feature type="compositionally biased region" description="Polar residues" evidence="1">
    <location>
        <begin position="172"/>
        <end position="191"/>
    </location>
</feature>
<gene>
    <name evidence="2" type="ORF">K458DRAFT_180541</name>
</gene>
<evidence type="ECO:0000313" key="3">
    <source>
        <dbReference type="Proteomes" id="UP000799291"/>
    </source>
</evidence>
<organism evidence="2 3">
    <name type="scientific">Lentithecium fluviatile CBS 122367</name>
    <dbReference type="NCBI Taxonomy" id="1168545"/>
    <lineage>
        <taxon>Eukaryota</taxon>
        <taxon>Fungi</taxon>
        <taxon>Dikarya</taxon>
        <taxon>Ascomycota</taxon>
        <taxon>Pezizomycotina</taxon>
        <taxon>Dothideomycetes</taxon>
        <taxon>Pleosporomycetidae</taxon>
        <taxon>Pleosporales</taxon>
        <taxon>Massarineae</taxon>
        <taxon>Lentitheciaceae</taxon>
        <taxon>Lentithecium</taxon>
    </lineage>
</organism>
<name>A0A6G1IEH2_9PLEO</name>
<reference evidence="2" key="1">
    <citation type="journal article" date="2020" name="Stud. Mycol.">
        <title>101 Dothideomycetes genomes: a test case for predicting lifestyles and emergence of pathogens.</title>
        <authorList>
            <person name="Haridas S."/>
            <person name="Albert R."/>
            <person name="Binder M."/>
            <person name="Bloem J."/>
            <person name="Labutti K."/>
            <person name="Salamov A."/>
            <person name="Andreopoulos B."/>
            <person name="Baker S."/>
            <person name="Barry K."/>
            <person name="Bills G."/>
            <person name="Bluhm B."/>
            <person name="Cannon C."/>
            <person name="Castanera R."/>
            <person name="Culley D."/>
            <person name="Daum C."/>
            <person name="Ezra D."/>
            <person name="Gonzalez J."/>
            <person name="Henrissat B."/>
            <person name="Kuo A."/>
            <person name="Liang C."/>
            <person name="Lipzen A."/>
            <person name="Lutzoni F."/>
            <person name="Magnuson J."/>
            <person name="Mondo S."/>
            <person name="Nolan M."/>
            <person name="Ohm R."/>
            <person name="Pangilinan J."/>
            <person name="Park H.-J."/>
            <person name="Ramirez L."/>
            <person name="Alfaro M."/>
            <person name="Sun H."/>
            <person name="Tritt A."/>
            <person name="Yoshinaga Y."/>
            <person name="Zwiers L.-H."/>
            <person name="Turgeon B."/>
            <person name="Goodwin S."/>
            <person name="Spatafora J."/>
            <person name="Crous P."/>
            <person name="Grigoriev I."/>
        </authorList>
    </citation>
    <scope>NUCLEOTIDE SEQUENCE</scope>
    <source>
        <strain evidence="2">CBS 122367</strain>
    </source>
</reference>
<dbReference type="OrthoDB" id="5151921at2759"/>
<feature type="compositionally biased region" description="Polar residues" evidence="1">
    <location>
        <begin position="105"/>
        <end position="114"/>
    </location>
</feature>
<feature type="region of interest" description="Disordered" evidence="1">
    <location>
        <begin position="34"/>
        <end position="241"/>
    </location>
</feature>
<keyword evidence="3" id="KW-1185">Reference proteome</keyword>
<proteinExistence type="predicted"/>
<feature type="compositionally biased region" description="Pro residues" evidence="1">
    <location>
        <begin position="156"/>
        <end position="167"/>
    </location>
</feature>
<feature type="compositionally biased region" description="Polar residues" evidence="1">
    <location>
        <begin position="63"/>
        <end position="95"/>
    </location>
</feature>
<feature type="region of interest" description="Disordered" evidence="1">
    <location>
        <begin position="1"/>
        <end position="21"/>
    </location>
</feature>